<organism evidence="1 2">
    <name type="scientific">Diploscapter pachys</name>
    <dbReference type="NCBI Taxonomy" id="2018661"/>
    <lineage>
        <taxon>Eukaryota</taxon>
        <taxon>Metazoa</taxon>
        <taxon>Ecdysozoa</taxon>
        <taxon>Nematoda</taxon>
        <taxon>Chromadorea</taxon>
        <taxon>Rhabditida</taxon>
        <taxon>Rhabditina</taxon>
        <taxon>Rhabditomorpha</taxon>
        <taxon>Rhabditoidea</taxon>
        <taxon>Rhabditidae</taxon>
        <taxon>Diploscapter</taxon>
    </lineage>
</organism>
<protein>
    <submittedName>
        <fullName evidence="1">Uncharacterized protein</fullName>
    </submittedName>
</protein>
<gene>
    <name evidence="1" type="ORF">WR25_15787</name>
</gene>
<reference evidence="1 2" key="1">
    <citation type="journal article" date="2017" name="Curr. Biol.">
        <title>Genome architecture and evolution of a unichromosomal asexual nematode.</title>
        <authorList>
            <person name="Fradin H."/>
            <person name="Zegar C."/>
            <person name="Gutwein M."/>
            <person name="Lucas J."/>
            <person name="Kovtun M."/>
            <person name="Corcoran D."/>
            <person name="Baugh L.R."/>
            <person name="Kiontke K."/>
            <person name="Gunsalus K."/>
            <person name="Fitch D.H."/>
            <person name="Piano F."/>
        </authorList>
    </citation>
    <scope>NUCLEOTIDE SEQUENCE [LARGE SCALE GENOMIC DNA]</scope>
    <source>
        <strain evidence="1">PF1309</strain>
    </source>
</reference>
<comment type="caution">
    <text evidence="1">The sequence shown here is derived from an EMBL/GenBank/DDBJ whole genome shotgun (WGS) entry which is preliminary data.</text>
</comment>
<evidence type="ECO:0000313" key="2">
    <source>
        <dbReference type="Proteomes" id="UP000218231"/>
    </source>
</evidence>
<dbReference type="EMBL" id="LIAE01010104">
    <property type="protein sequence ID" value="PAV66406.1"/>
    <property type="molecule type" value="Genomic_DNA"/>
</dbReference>
<keyword evidence="2" id="KW-1185">Reference proteome</keyword>
<proteinExistence type="predicted"/>
<dbReference type="Proteomes" id="UP000218231">
    <property type="component" value="Unassembled WGS sequence"/>
</dbReference>
<sequence length="122" mass="12502">MPSMTLMISAISSDDFSISLIAITARPTTVSLSVTSARAASTTLLVSRAAAAVVRTCEVISSIAAAVSSRLAACCSVRRDRSSEAVLISPEPVRTSTALLATADSVVPSLSMAALKSTRTRS</sequence>
<accession>A0A2A2JXC4</accession>
<name>A0A2A2JXC4_9BILA</name>
<evidence type="ECO:0000313" key="1">
    <source>
        <dbReference type="EMBL" id="PAV66406.1"/>
    </source>
</evidence>
<dbReference type="AlphaFoldDB" id="A0A2A2JXC4"/>